<dbReference type="AlphaFoldDB" id="A0A9K3L309"/>
<evidence type="ECO:0000256" key="1">
    <source>
        <dbReference type="SAM" id="MobiDB-lite"/>
    </source>
</evidence>
<keyword evidence="3" id="KW-1185">Reference proteome</keyword>
<evidence type="ECO:0000313" key="3">
    <source>
        <dbReference type="Proteomes" id="UP000693970"/>
    </source>
</evidence>
<protein>
    <submittedName>
        <fullName evidence="2">Uncharacterized protein</fullName>
    </submittedName>
</protein>
<reference evidence="2" key="2">
    <citation type="submission" date="2021-04" db="EMBL/GenBank/DDBJ databases">
        <authorList>
            <person name="Podell S."/>
        </authorList>
    </citation>
    <scope>NUCLEOTIDE SEQUENCE</scope>
    <source>
        <strain evidence="2">Hildebrandi</strain>
    </source>
</reference>
<reference evidence="2" key="1">
    <citation type="journal article" date="2021" name="Sci. Rep.">
        <title>Diploid genomic architecture of Nitzschia inconspicua, an elite biomass production diatom.</title>
        <authorList>
            <person name="Oliver A."/>
            <person name="Podell S."/>
            <person name="Pinowska A."/>
            <person name="Traller J.C."/>
            <person name="Smith S.R."/>
            <person name="McClure R."/>
            <person name="Beliaev A."/>
            <person name="Bohutskyi P."/>
            <person name="Hill E.A."/>
            <person name="Rabines A."/>
            <person name="Zheng H."/>
            <person name="Allen L.Z."/>
            <person name="Kuo A."/>
            <person name="Grigoriev I.V."/>
            <person name="Allen A.E."/>
            <person name="Hazlebeck D."/>
            <person name="Allen E.E."/>
        </authorList>
    </citation>
    <scope>NUCLEOTIDE SEQUENCE</scope>
    <source>
        <strain evidence="2">Hildebrandi</strain>
    </source>
</reference>
<dbReference type="EMBL" id="JAGRRH010000016">
    <property type="protein sequence ID" value="KAG7354773.1"/>
    <property type="molecule type" value="Genomic_DNA"/>
</dbReference>
<feature type="region of interest" description="Disordered" evidence="1">
    <location>
        <begin position="58"/>
        <end position="139"/>
    </location>
</feature>
<comment type="caution">
    <text evidence="2">The sequence shown here is derived from an EMBL/GenBank/DDBJ whole genome shotgun (WGS) entry which is preliminary data.</text>
</comment>
<sequence length="260" mass="28871">MSSWFQPSFSPSPNRRRSNSVPSAGFACSRREDSWEEKNPVISPSFCLSNQDVRRTNIGTEDTQATATGGNNHINDTKNSSILNGVSSPPPLFTDVLPEQQQEKHRKKHPSNISTNNVTNAREAQHGKPQKNHRPSFSLSSLDLVPDVNRAWMSQHNNLATAESSTDIQPSTVTLPSQPSKTYQVFDDLSVRMSAEESPKLLPLDEYFDEKRGTNETSEEEENNDTVAEVVADLEVKGEKVAVAMHDPDVVGFLIDYCEV</sequence>
<dbReference type="Proteomes" id="UP000693970">
    <property type="component" value="Unassembled WGS sequence"/>
</dbReference>
<name>A0A9K3L309_9STRA</name>
<feature type="region of interest" description="Disordered" evidence="1">
    <location>
        <begin position="1"/>
        <end position="44"/>
    </location>
</feature>
<feature type="compositionally biased region" description="Polar residues" evidence="1">
    <location>
        <begin position="111"/>
        <end position="122"/>
    </location>
</feature>
<feature type="compositionally biased region" description="Low complexity" evidence="1">
    <location>
        <begin position="1"/>
        <end position="23"/>
    </location>
</feature>
<proteinExistence type="predicted"/>
<feature type="compositionally biased region" description="Basic and acidic residues" evidence="1">
    <location>
        <begin position="29"/>
        <end position="39"/>
    </location>
</feature>
<organism evidence="2 3">
    <name type="scientific">Nitzschia inconspicua</name>
    <dbReference type="NCBI Taxonomy" id="303405"/>
    <lineage>
        <taxon>Eukaryota</taxon>
        <taxon>Sar</taxon>
        <taxon>Stramenopiles</taxon>
        <taxon>Ochrophyta</taxon>
        <taxon>Bacillariophyta</taxon>
        <taxon>Bacillariophyceae</taxon>
        <taxon>Bacillariophycidae</taxon>
        <taxon>Bacillariales</taxon>
        <taxon>Bacillariaceae</taxon>
        <taxon>Nitzschia</taxon>
    </lineage>
</organism>
<feature type="compositionally biased region" description="Polar residues" evidence="1">
    <location>
        <begin position="58"/>
        <end position="87"/>
    </location>
</feature>
<accession>A0A9K3L309</accession>
<evidence type="ECO:0000313" key="2">
    <source>
        <dbReference type="EMBL" id="KAG7354773.1"/>
    </source>
</evidence>
<gene>
    <name evidence="2" type="ORF">IV203_004129</name>
</gene>